<dbReference type="PANTHER" id="PTHR30558">
    <property type="entry name" value="EXBD MEMBRANE COMPONENT OF PMF-DRIVEN MACROMOLECULE IMPORT SYSTEM"/>
    <property type="match status" value="1"/>
</dbReference>
<evidence type="ECO:0000313" key="9">
    <source>
        <dbReference type="EMBL" id="TGG93067.1"/>
    </source>
</evidence>
<keyword evidence="4 7" id="KW-0812">Transmembrane</keyword>
<proteinExistence type="inferred from homology"/>
<sequence length="133" mass="14951">MMTNRSKATRTLISLTPLIDIVFILLIFFMLTSSFLDWHIIDLNLARNSTTAVSKEEDSLMIKIDHENLHFAGEIISLEQLSEQLHQRMINQPDLAILLQPLQGVPLQKVVQVMDLAVDAGATQLALLGRTFP</sequence>
<dbReference type="EMBL" id="SRMO01000054">
    <property type="protein sequence ID" value="TGG93067.1"/>
    <property type="molecule type" value="Genomic_DNA"/>
</dbReference>
<evidence type="ECO:0000313" key="10">
    <source>
        <dbReference type="Proteomes" id="UP000317990"/>
    </source>
</evidence>
<evidence type="ECO:0000256" key="7">
    <source>
        <dbReference type="RuleBase" id="RU003879"/>
    </source>
</evidence>
<dbReference type="InterPro" id="IPR003400">
    <property type="entry name" value="ExbD"/>
</dbReference>
<dbReference type="Pfam" id="PF02472">
    <property type="entry name" value="ExbD"/>
    <property type="match status" value="1"/>
</dbReference>
<keyword evidence="7" id="KW-0653">Protein transport</keyword>
<gene>
    <name evidence="9" type="ORF">ERJ67_04730</name>
</gene>
<keyword evidence="3" id="KW-1003">Cell membrane</keyword>
<reference evidence="9 10" key="1">
    <citation type="journal article" date="2019" name="mSystems">
        <title>Life at home and on the roam: Genomic adaptions reflect the dual lifestyle of an intracellular, facultative symbiont.</title>
        <authorList>
            <person name="Burgsdorf I."/>
        </authorList>
    </citation>
    <scope>NUCLEOTIDE SEQUENCE [LARGE SCALE GENOMIC DNA]</scope>
    <source>
        <strain evidence="9">277cV</strain>
    </source>
</reference>
<evidence type="ECO:0000256" key="8">
    <source>
        <dbReference type="SAM" id="Phobius"/>
    </source>
</evidence>
<evidence type="ECO:0000256" key="5">
    <source>
        <dbReference type="ARBA" id="ARBA00022989"/>
    </source>
</evidence>
<evidence type="ECO:0000256" key="2">
    <source>
        <dbReference type="ARBA" id="ARBA00005811"/>
    </source>
</evidence>
<protein>
    <submittedName>
        <fullName evidence="9">Biopolymer transporter ExbD</fullName>
    </submittedName>
</protein>
<comment type="similarity">
    <text evidence="2 7">Belongs to the ExbD/TolR family.</text>
</comment>
<dbReference type="AlphaFoldDB" id="A0A524RPY5"/>
<dbReference type="Gene3D" id="3.30.420.270">
    <property type="match status" value="1"/>
</dbReference>
<keyword evidence="6 8" id="KW-0472">Membrane</keyword>
<dbReference type="GO" id="GO:0022857">
    <property type="term" value="F:transmembrane transporter activity"/>
    <property type="evidence" value="ECO:0007669"/>
    <property type="project" value="InterPro"/>
</dbReference>
<keyword evidence="5 8" id="KW-1133">Transmembrane helix</keyword>
<name>A0A524RPY5_9CHRO</name>
<feature type="transmembrane region" description="Helical" evidence="8">
    <location>
        <begin position="12"/>
        <end position="31"/>
    </location>
</feature>
<dbReference type="GO" id="GO:0005886">
    <property type="term" value="C:plasma membrane"/>
    <property type="evidence" value="ECO:0007669"/>
    <property type="project" value="UniProtKB-SubCell"/>
</dbReference>
<evidence type="ECO:0000256" key="3">
    <source>
        <dbReference type="ARBA" id="ARBA00022475"/>
    </source>
</evidence>
<comment type="caution">
    <text evidence="9">The sequence shown here is derived from an EMBL/GenBank/DDBJ whole genome shotgun (WGS) entry which is preliminary data.</text>
</comment>
<comment type="subcellular location">
    <subcellularLocation>
        <location evidence="1">Cell membrane</location>
        <topology evidence="1">Single-pass membrane protein</topology>
    </subcellularLocation>
    <subcellularLocation>
        <location evidence="7">Cell membrane</location>
        <topology evidence="7">Single-pass type II membrane protein</topology>
    </subcellularLocation>
</comment>
<dbReference type="GO" id="GO:0015031">
    <property type="term" value="P:protein transport"/>
    <property type="evidence" value="ECO:0007669"/>
    <property type="project" value="UniProtKB-KW"/>
</dbReference>
<dbReference type="Proteomes" id="UP000317990">
    <property type="component" value="Unassembled WGS sequence"/>
</dbReference>
<evidence type="ECO:0000256" key="1">
    <source>
        <dbReference type="ARBA" id="ARBA00004162"/>
    </source>
</evidence>
<organism evidence="9 10">
    <name type="scientific">Aphanocapsa feldmannii 277cV</name>
    <dbReference type="NCBI Taxonomy" id="2507553"/>
    <lineage>
        <taxon>Bacteria</taxon>
        <taxon>Bacillati</taxon>
        <taxon>Cyanobacteriota</taxon>
        <taxon>Cyanophyceae</taxon>
        <taxon>Oscillatoriophycideae</taxon>
        <taxon>Chroococcales</taxon>
        <taxon>Microcystaceae</taxon>
        <taxon>Aphanocapsa</taxon>
    </lineage>
</organism>
<evidence type="ECO:0000256" key="4">
    <source>
        <dbReference type="ARBA" id="ARBA00022692"/>
    </source>
</evidence>
<keyword evidence="7" id="KW-0813">Transport</keyword>
<accession>A0A524RPY5</accession>
<evidence type="ECO:0000256" key="6">
    <source>
        <dbReference type="ARBA" id="ARBA00023136"/>
    </source>
</evidence>